<evidence type="ECO:0000313" key="4">
    <source>
        <dbReference type="EMBL" id="MFC7192079.1"/>
    </source>
</evidence>
<evidence type="ECO:0000256" key="2">
    <source>
        <dbReference type="ARBA" id="ARBA00023002"/>
    </source>
</evidence>
<keyword evidence="2 4" id="KW-0560">Oxidoreductase</keyword>
<dbReference type="FunFam" id="3.40.50.720:FF:000173">
    <property type="entry name" value="3-oxoacyl-[acyl-carrier protein] reductase"/>
    <property type="match status" value="1"/>
</dbReference>
<dbReference type="AlphaFoldDB" id="A0ABD5YVR0"/>
<reference evidence="4 5" key="1">
    <citation type="journal article" date="2019" name="Int. J. Syst. Evol. Microbiol.">
        <title>The Global Catalogue of Microorganisms (GCM) 10K type strain sequencing project: providing services to taxonomists for standard genome sequencing and annotation.</title>
        <authorList>
            <consortium name="The Broad Institute Genomics Platform"/>
            <consortium name="The Broad Institute Genome Sequencing Center for Infectious Disease"/>
            <person name="Wu L."/>
            <person name="Ma J."/>
        </authorList>
    </citation>
    <scope>NUCLEOTIDE SEQUENCE [LARGE SCALE GENOMIC DNA]</scope>
    <source>
        <strain evidence="4 5">RDMS1</strain>
    </source>
</reference>
<dbReference type="Gene3D" id="3.40.50.720">
    <property type="entry name" value="NAD(P)-binding Rossmann-like Domain"/>
    <property type="match status" value="1"/>
</dbReference>
<dbReference type="PROSITE" id="PS00061">
    <property type="entry name" value="ADH_SHORT"/>
    <property type="match status" value="1"/>
</dbReference>
<dbReference type="PRINTS" id="PR00081">
    <property type="entry name" value="GDHRDH"/>
</dbReference>
<dbReference type="GO" id="GO:0016491">
    <property type="term" value="F:oxidoreductase activity"/>
    <property type="evidence" value="ECO:0007669"/>
    <property type="project" value="UniProtKB-KW"/>
</dbReference>
<comment type="caution">
    <text evidence="4">The sequence shown here is derived from an EMBL/GenBank/DDBJ whole genome shotgun (WGS) entry which is preliminary data.</text>
</comment>
<feature type="domain" description="Ketoreductase" evidence="3">
    <location>
        <begin position="12"/>
        <end position="195"/>
    </location>
</feature>
<dbReference type="InterPro" id="IPR057326">
    <property type="entry name" value="KR_dom"/>
</dbReference>
<dbReference type="SUPFAM" id="SSF51735">
    <property type="entry name" value="NAD(P)-binding Rossmann-fold domains"/>
    <property type="match status" value="1"/>
</dbReference>
<dbReference type="CDD" id="cd05233">
    <property type="entry name" value="SDR_c"/>
    <property type="match status" value="1"/>
</dbReference>
<dbReference type="InterPro" id="IPR002347">
    <property type="entry name" value="SDR_fam"/>
</dbReference>
<evidence type="ECO:0000259" key="3">
    <source>
        <dbReference type="SMART" id="SM00822"/>
    </source>
</evidence>
<dbReference type="EC" id="1.1.1.-" evidence="4"/>
<evidence type="ECO:0000313" key="5">
    <source>
        <dbReference type="Proteomes" id="UP001596417"/>
    </source>
</evidence>
<organism evidence="4 5">
    <name type="scientific">Halocatena marina</name>
    <dbReference type="NCBI Taxonomy" id="2934937"/>
    <lineage>
        <taxon>Archaea</taxon>
        <taxon>Methanobacteriati</taxon>
        <taxon>Methanobacteriota</taxon>
        <taxon>Stenosarchaea group</taxon>
        <taxon>Halobacteria</taxon>
        <taxon>Halobacteriales</taxon>
        <taxon>Natronomonadaceae</taxon>
        <taxon>Halocatena</taxon>
    </lineage>
</organism>
<proteinExistence type="inferred from homology"/>
<accession>A0ABD5YVR0</accession>
<evidence type="ECO:0000256" key="1">
    <source>
        <dbReference type="ARBA" id="ARBA00006484"/>
    </source>
</evidence>
<name>A0ABD5YVR0_9EURY</name>
<dbReference type="GO" id="GO:0032787">
    <property type="term" value="P:monocarboxylic acid metabolic process"/>
    <property type="evidence" value="ECO:0007669"/>
    <property type="project" value="UniProtKB-ARBA"/>
</dbReference>
<dbReference type="InterPro" id="IPR050259">
    <property type="entry name" value="SDR"/>
</dbReference>
<gene>
    <name evidence="4" type="ORF">ACFQL7_21245</name>
</gene>
<dbReference type="PANTHER" id="PTHR42879:SF2">
    <property type="entry name" value="3-OXOACYL-[ACYL-CARRIER-PROTEIN] REDUCTASE FABG"/>
    <property type="match status" value="1"/>
</dbReference>
<dbReference type="PANTHER" id="PTHR42879">
    <property type="entry name" value="3-OXOACYL-(ACYL-CARRIER-PROTEIN) REDUCTASE"/>
    <property type="match status" value="1"/>
</dbReference>
<sequence length="258" mass="27591">MMTQNTMNLQDRVVLVTGSSSGIGRMTAIAFGRKQARVAITYHTNQDGAEEAADRVREAGGEAFVVQYDMTSPESIDTAVQAVVDHWGTINVLVNNAVPSGLIPTPVEELSLEKYQRIVHGIQDGVFRTVQTTLPAMRDADWGRIINVSSSSAEIGSANMAPYATAKAGIHGLTRVLATELGETGILSNVVMPGMVLTEKNLEQIPQSNRETIAEQTPSKHITIPEDVADLIVFLGSETNGNINGAIIPVTGGLNLQR</sequence>
<dbReference type="Pfam" id="PF13561">
    <property type="entry name" value="adh_short_C2"/>
    <property type="match status" value="1"/>
</dbReference>
<keyword evidence="5" id="KW-1185">Reference proteome</keyword>
<dbReference type="InterPro" id="IPR020904">
    <property type="entry name" value="Sc_DH/Rdtase_CS"/>
</dbReference>
<dbReference type="InterPro" id="IPR036291">
    <property type="entry name" value="NAD(P)-bd_dom_sf"/>
</dbReference>
<dbReference type="RefSeq" id="WP_390206626.1">
    <property type="nucleotide sequence ID" value="NZ_JBHTAX010000004.1"/>
</dbReference>
<dbReference type="Proteomes" id="UP001596417">
    <property type="component" value="Unassembled WGS sequence"/>
</dbReference>
<dbReference type="SMART" id="SM00822">
    <property type="entry name" value="PKS_KR"/>
    <property type="match status" value="1"/>
</dbReference>
<comment type="similarity">
    <text evidence="1">Belongs to the short-chain dehydrogenases/reductases (SDR) family.</text>
</comment>
<dbReference type="EMBL" id="JBHTAX010000004">
    <property type="protein sequence ID" value="MFC7192079.1"/>
    <property type="molecule type" value="Genomic_DNA"/>
</dbReference>
<protein>
    <submittedName>
        <fullName evidence="4">SDR family NAD(P)-dependent oxidoreductase</fullName>
        <ecNumber evidence="4">1.1.1.-</ecNumber>
    </submittedName>
</protein>
<dbReference type="PRINTS" id="PR00080">
    <property type="entry name" value="SDRFAMILY"/>
</dbReference>